<evidence type="ECO:0000313" key="2">
    <source>
        <dbReference type="EMBL" id="KAF2650449.1"/>
    </source>
</evidence>
<feature type="region of interest" description="Disordered" evidence="1">
    <location>
        <begin position="1"/>
        <end position="29"/>
    </location>
</feature>
<accession>A0A6A6SRW1</accession>
<protein>
    <submittedName>
        <fullName evidence="2">Uncharacterized protein</fullName>
    </submittedName>
</protein>
<dbReference type="Proteomes" id="UP000799324">
    <property type="component" value="Unassembled WGS sequence"/>
</dbReference>
<evidence type="ECO:0000313" key="3">
    <source>
        <dbReference type="Proteomes" id="UP000799324"/>
    </source>
</evidence>
<name>A0A6A6SRW1_9PLEO</name>
<keyword evidence="3" id="KW-1185">Reference proteome</keyword>
<gene>
    <name evidence="2" type="ORF">K491DRAFT_682974</name>
</gene>
<organism evidence="2 3">
    <name type="scientific">Lophiostoma macrostomum CBS 122681</name>
    <dbReference type="NCBI Taxonomy" id="1314788"/>
    <lineage>
        <taxon>Eukaryota</taxon>
        <taxon>Fungi</taxon>
        <taxon>Dikarya</taxon>
        <taxon>Ascomycota</taxon>
        <taxon>Pezizomycotina</taxon>
        <taxon>Dothideomycetes</taxon>
        <taxon>Pleosporomycetidae</taxon>
        <taxon>Pleosporales</taxon>
        <taxon>Lophiostomataceae</taxon>
        <taxon>Lophiostoma</taxon>
    </lineage>
</organism>
<dbReference type="AlphaFoldDB" id="A0A6A6SRW1"/>
<feature type="region of interest" description="Disordered" evidence="1">
    <location>
        <begin position="47"/>
        <end position="129"/>
    </location>
</feature>
<feature type="compositionally biased region" description="Polar residues" evidence="1">
    <location>
        <begin position="106"/>
        <end position="115"/>
    </location>
</feature>
<proteinExistence type="predicted"/>
<reference evidence="2" key="1">
    <citation type="journal article" date="2020" name="Stud. Mycol.">
        <title>101 Dothideomycetes genomes: a test case for predicting lifestyles and emergence of pathogens.</title>
        <authorList>
            <person name="Haridas S."/>
            <person name="Albert R."/>
            <person name="Binder M."/>
            <person name="Bloem J."/>
            <person name="Labutti K."/>
            <person name="Salamov A."/>
            <person name="Andreopoulos B."/>
            <person name="Baker S."/>
            <person name="Barry K."/>
            <person name="Bills G."/>
            <person name="Bluhm B."/>
            <person name="Cannon C."/>
            <person name="Castanera R."/>
            <person name="Culley D."/>
            <person name="Daum C."/>
            <person name="Ezra D."/>
            <person name="Gonzalez J."/>
            <person name="Henrissat B."/>
            <person name="Kuo A."/>
            <person name="Liang C."/>
            <person name="Lipzen A."/>
            <person name="Lutzoni F."/>
            <person name="Magnuson J."/>
            <person name="Mondo S."/>
            <person name="Nolan M."/>
            <person name="Ohm R."/>
            <person name="Pangilinan J."/>
            <person name="Park H.-J."/>
            <person name="Ramirez L."/>
            <person name="Alfaro M."/>
            <person name="Sun H."/>
            <person name="Tritt A."/>
            <person name="Yoshinaga Y."/>
            <person name="Zwiers L.-H."/>
            <person name="Turgeon B."/>
            <person name="Goodwin S."/>
            <person name="Spatafora J."/>
            <person name="Crous P."/>
            <person name="Grigoriev I."/>
        </authorList>
    </citation>
    <scope>NUCLEOTIDE SEQUENCE</scope>
    <source>
        <strain evidence="2">CBS 122681</strain>
    </source>
</reference>
<sequence length="228" mass="25006">MSSQFESDQDCGPKPRRSTLVPQPNGTMESVAAVQIVEEVRMKRIKQQLFLDRDSSPRPDPQGPTLGPEPESDTEPRDLRPKPAPSRTCSLESQNEGVGGQIFYTPFSSPSSRISHQLHHVPSNGNARERLSVTSVGKEDEDPDYNPQLSECPEPVPLDGDLDLISVEPPKLPELDFQTENDEPWETSDLLASVMAVYVGAITNRGAEIISINPPISLVHLQGAFAND</sequence>
<dbReference type="EMBL" id="MU004454">
    <property type="protein sequence ID" value="KAF2650449.1"/>
    <property type="molecule type" value="Genomic_DNA"/>
</dbReference>
<feature type="compositionally biased region" description="Polar residues" evidence="1">
    <location>
        <begin position="87"/>
        <end position="96"/>
    </location>
</feature>
<evidence type="ECO:0000256" key="1">
    <source>
        <dbReference type="SAM" id="MobiDB-lite"/>
    </source>
</evidence>